<evidence type="ECO:0000313" key="2">
    <source>
        <dbReference type="EMBL" id="VXD23228.1"/>
    </source>
</evidence>
<evidence type="ECO:0000313" key="3">
    <source>
        <dbReference type="Proteomes" id="UP000182190"/>
    </source>
</evidence>
<feature type="domain" description="Beta-lactamase hydrolase-like protein phosphatase-like" evidence="1">
    <location>
        <begin position="17"/>
        <end position="111"/>
    </location>
</feature>
<accession>A0A7Z9E1U5</accession>
<sequence length="157" mass="17422">MICVMTGPIFGRKQMFAVINDSLAIGSITDLTEINNIHKQGYQSLIDLCPTAEGNQLNAVDIEVQGLKYASVPVSPMNLNQGTLQTFCDTIDAAQKPIYVRCASGVRAAVMSLLMLADQEKWTEKQYLERRDALGIQHKPNCPIEAFAHQHFANRQN</sequence>
<dbReference type="AlphaFoldDB" id="A0A7Z9E1U5"/>
<comment type="caution">
    <text evidence="2">The sequence shown here is derived from an EMBL/GenBank/DDBJ whole genome shotgun (WGS) entry which is preliminary data.</text>
</comment>
<dbReference type="GO" id="GO:0016787">
    <property type="term" value="F:hydrolase activity"/>
    <property type="evidence" value="ECO:0007669"/>
    <property type="project" value="InterPro"/>
</dbReference>
<evidence type="ECO:0000259" key="1">
    <source>
        <dbReference type="Pfam" id="PF04273"/>
    </source>
</evidence>
<dbReference type="EMBL" id="CZCS02000214">
    <property type="protein sequence ID" value="VXD23228.1"/>
    <property type="molecule type" value="Genomic_DNA"/>
</dbReference>
<keyword evidence="3" id="KW-1185">Reference proteome</keyword>
<protein>
    <recommendedName>
        <fullName evidence="1">Beta-lactamase hydrolase-like protein phosphatase-like domain-containing protein</fullName>
    </recommendedName>
</protein>
<organism evidence="2 3">
    <name type="scientific">Planktothrix paucivesiculata PCC 9631</name>
    <dbReference type="NCBI Taxonomy" id="671071"/>
    <lineage>
        <taxon>Bacteria</taxon>
        <taxon>Bacillati</taxon>
        <taxon>Cyanobacteriota</taxon>
        <taxon>Cyanophyceae</taxon>
        <taxon>Oscillatoriophycideae</taxon>
        <taxon>Oscillatoriales</taxon>
        <taxon>Microcoleaceae</taxon>
        <taxon>Planktothrix</taxon>
    </lineage>
</organism>
<proteinExistence type="predicted"/>
<gene>
    <name evidence="2" type="ORF">PL9631_710029</name>
</gene>
<dbReference type="InterPro" id="IPR005939">
    <property type="entry name" value="BLH_phosphatase-like"/>
</dbReference>
<dbReference type="InterPro" id="IPR029021">
    <property type="entry name" value="Prot-tyrosine_phosphatase-like"/>
</dbReference>
<name>A0A7Z9E1U5_9CYAN</name>
<reference evidence="2" key="1">
    <citation type="submission" date="2019-10" db="EMBL/GenBank/DDBJ databases">
        <authorList>
            <consortium name="Genoscope - CEA"/>
            <person name="William W."/>
        </authorList>
    </citation>
    <scope>NUCLEOTIDE SEQUENCE [LARGE SCALE GENOMIC DNA]</scope>
    <source>
        <strain evidence="2">BBR_PRJEB10994</strain>
    </source>
</reference>
<dbReference type="Gene3D" id="3.90.190.10">
    <property type="entry name" value="Protein tyrosine phosphatase superfamily"/>
    <property type="match status" value="1"/>
</dbReference>
<dbReference type="Proteomes" id="UP000182190">
    <property type="component" value="Unassembled WGS sequence"/>
</dbReference>
<dbReference type="SUPFAM" id="SSF52799">
    <property type="entry name" value="(Phosphotyrosine protein) phosphatases II"/>
    <property type="match status" value="1"/>
</dbReference>
<dbReference type="Pfam" id="PF04273">
    <property type="entry name" value="BLH_phosphatase"/>
    <property type="match status" value="1"/>
</dbReference>